<evidence type="ECO:0000313" key="6">
    <source>
        <dbReference type="EMBL" id="KAH3768642.1"/>
    </source>
</evidence>
<protein>
    <recommendedName>
        <fullName evidence="5">CUB domain-containing protein</fullName>
    </recommendedName>
</protein>
<dbReference type="Pfam" id="PF00431">
    <property type="entry name" value="CUB"/>
    <property type="match status" value="1"/>
</dbReference>
<dbReference type="PROSITE" id="PS01209">
    <property type="entry name" value="LDLRA_1"/>
    <property type="match status" value="2"/>
</dbReference>
<dbReference type="PROSITE" id="PS01180">
    <property type="entry name" value="CUB"/>
    <property type="match status" value="1"/>
</dbReference>
<dbReference type="Gene3D" id="2.60.120.290">
    <property type="entry name" value="Spermadhesin, CUB domain"/>
    <property type="match status" value="2"/>
</dbReference>
<feature type="domain" description="CUB" evidence="5">
    <location>
        <begin position="183"/>
        <end position="299"/>
    </location>
</feature>
<evidence type="ECO:0000259" key="5">
    <source>
        <dbReference type="PROSITE" id="PS01180"/>
    </source>
</evidence>
<dbReference type="PANTHER" id="PTHR24652:SF69">
    <property type="entry name" value="CUB DOMAIN-CONTAINING PROTEIN"/>
    <property type="match status" value="1"/>
</dbReference>
<comment type="caution">
    <text evidence="6">The sequence shown here is derived from an EMBL/GenBank/DDBJ whole genome shotgun (WGS) entry which is preliminary data.</text>
</comment>
<dbReference type="Proteomes" id="UP000828390">
    <property type="component" value="Unassembled WGS sequence"/>
</dbReference>
<dbReference type="SMART" id="SM00192">
    <property type="entry name" value="LDLa"/>
    <property type="match status" value="2"/>
</dbReference>
<dbReference type="InterPro" id="IPR036055">
    <property type="entry name" value="LDL_receptor-like_sf"/>
</dbReference>
<dbReference type="PRINTS" id="PR00261">
    <property type="entry name" value="LDLRECEPTOR"/>
</dbReference>
<reference evidence="6" key="2">
    <citation type="submission" date="2020-11" db="EMBL/GenBank/DDBJ databases">
        <authorList>
            <person name="McCartney M.A."/>
            <person name="Auch B."/>
            <person name="Kono T."/>
            <person name="Mallez S."/>
            <person name="Becker A."/>
            <person name="Gohl D.M."/>
            <person name="Silverstein K.A.T."/>
            <person name="Koren S."/>
            <person name="Bechman K.B."/>
            <person name="Herman A."/>
            <person name="Abrahante J.E."/>
            <person name="Garbe J."/>
        </authorList>
    </citation>
    <scope>NUCLEOTIDE SEQUENCE</scope>
    <source>
        <strain evidence="6">Duluth1</strain>
        <tissue evidence="6">Whole animal</tissue>
    </source>
</reference>
<dbReference type="InterPro" id="IPR000859">
    <property type="entry name" value="CUB_dom"/>
</dbReference>
<dbReference type="AlphaFoldDB" id="A0A9D4DV51"/>
<evidence type="ECO:0000256" key="4">
    <source>
        <dbReference type="SAM" id="SignalP"/>
    </source>
</evidence>
<dbReference type="Gene3D" id="4.10.400.10">
    <property type="entry name" value="Low-density Lipoprotein Receptor"/>
    <property type="match status" value="2"/>
</dbReference>
<reference evidence="6" key="1">
    <citation type="journal article" date="2019" name="bioRxiv">
        <title>The Genome of the Zebra Mussel, Dreissena polymorpha: A Resource for Invasive Species Research.</title>
        <authorList>
            <person name="McCartney M.A."/>
            <person name="Auch B."/>
            <person name="Kono T."/>
            <person name="Mallez S."/>
            <person name="Zhang Y."/>
            <person name="Obille A."/>
            <person name="Becker A."/>
            <person name="Abrahante J.E."/>
            <person name="Garbe J."/>
            <person name="Badalamenti J.P."/>
            <person name="Herman A."/>
            <person name="Mangelson H."/>
            <person name="Liachko I."/>
            <person name="Sullivan S."/>
            <person name="Sone E.D."/>
            <person name="Koren S."/>
            <person name="Silverstein K.A.T."/>
            <person name="Beckman K.B."/>
            <person name="Gohl D.M."/>
        </authorList>
    </citation>
    <scope>NUCLEOTIDE SEQUENCE</scope>
    <source>
        <strain evidence="6">Duluth1</strain>
        <tissue evidence="6">Whole animal</tissue>
    </source>
</reference>
<dbReference type="InterPro" id="IPR002172">
    <property type="entry name" value="LDrepeatLR_classA_rpt"/>
</dbReference>
<organism evidence="6 7">
    <name type="scientific">Dreissena polymorpha</name>
    <name type="common">Zebra mussel</name>
    <name type="synonym">Mytilus polymorpha</name>
    <dbReference type="NCBI Taxonomy" id="45954"/>
    <lineage>
        <taxon>Eukaryota</taxon>
        <taxon>Metazoa</taxon>
        <taxon>Spiralia</taxon>
        <taxon>Lophotrochozoa</taxon>
        <taxon>Mollusca</taxon>
        <taxon>Bivalvia</taxon>
        <taxon>Autobranchia</taxon>
        <taxon>Heteroconchia</taxon>
        <taxon>Euheterodonta</taxon>
        <taxon>Imparidentia</taxon>
        <taxon>Neoheterodontei</taxon>
        <taxon>Myida</taxon>
        <taxon>Dreissenoidea</taxon>
        <taxon>Dreissenidae</taxon>
        <taxon>Dreissena</taxon>
    </lineage>
</organism>
<dbReference type="InterPro" id="IPR023415">
    <property type="entry name" value="LDLR_class-A_CS"/>
</dbReference>
<keyword evidence="7" id="KW-1185">Reference proteome</keyword>
<dbReference type="SUPFAM" id="SSF49854">
    <property type="entry name" value="Spermadhesin, CUB domain"/>
    <property type="match status" value="1"/>
</dbReference>
<comment type="caution">
    <text evidence="2">Lacks conserved residue(s) required for the propagation of feature annotation.</text>
</comment>
<evidence type="ECO:0000256" key="2">
    <source>
        <dbReference type="PROSITE-ProRule" id="PRU00124"/>
    </source>
</evidence>
<dbReference type="PANTHER" id="PTHR24652">
    <property type="entry name" value="LOW-DENSITY LIPOPROTEIN RECEPTOR CLASS A DOMAIN-CONTAINING PROTEIN 2"/>
    <property type="match status" value="1"/>
</dbReference>
<feature type="chain" id="PRO_5039085445" description="CUB domain-containing protein" evidence="4">
    <location>
        <begin position="20"/>
        <end position="585"/>
    </location>
</feature>
<feature type="disulfide bond" evidence="2">
    <location>
        <begin position="530"/>
        <end position="545"/>
    </location>
</feature>
<keyword evidence="4" id="KW-0732">Signal</keyword>
<dbReference type="InterPro" id="IPR035914">
    <property type="entry name" value="Sperma_CUB_dom_sf"/>
</dbReference>
<keyword evidence="3" id="KW-1133">Transmembrane helix</keyword>
<sequence>MRLEAGPLFISLLVACITALQNGIDHGITMCRQESRGTGVTIKVEKGDFGKIASEGYPTNFSTTVYHGHLCNVELQACSTCKIRLKFLAVRFPACEVPLPLAGTQSIGPRSVCLIGCDHLRMFEADQPYHSATERNYFSDAESSLYETISSRVVIQHCMSNSTAEDGKRFLIEYEVIDKIQIISGTVTAPLYSVSNGVITSPNFPHGYALNGETFTYMIQNLDPYGHVQLVFDDWDLAEESHIQVYDDLSGKNIATIFGKRKRPTILSNANTLVLVFNAGKDKCVYCNHIGFKATYTFVSDDTWTQRPRTDCSDTYRLETGGVIEFRTDPSALPQWYDCVWTLKRVMTSFPDAVMLRIEAVKLGKGWQESGVNSLEIYEGVTSLGTMIKKYTTDNFTAGDMLYSSGEGLYIRLKGVFNMADILKIVFTGVNNYTNNGCPVLAGFLCDNHWCIHDDLTCDGVNHCGDNSDENPVFTCPRFEHIISSKKFQTRDKHKYVTQQMPLLTTTEISCFGRFRCHDDSGCIDTRLTCDKIAHCKDQSDERGCALYIFKSKAWRPGHQTFPFNVSLYVYVLLSVLLNVLIAYW</sequence>
<dbReference type="CDD" id="cd00041">
    <property type="entry name" value="CUB"/>
    <property type="match status" value="1"/>
</dbReference>
<dbReference type="EMBL" id="JAIWYP010000009">
    <property type="protein sequence ID" value="KAH3768642.1"/>
    <property type="molecule type" value="Genomic_DNA"/>
</dbReference>
<evidence type="ECO:0000313" key="7">
    <source>
        <dbReference type="Proteomes" id="UP000828390"/>
    </source>
</evidence>
<feature type="signal peptide" evidence="4">
    <location>
        <begin position="1"/>
        <end position="19"/>
    </location>
</feature>
<feature type="disulfide bond" evidence="2">
    <location>
        <begin position="511"/>
        <end position="523"/>
    </location>
</feature>
<evidence type="ECO:0000256" key="1">
    <source>
        <dbReference type="ARBA" id="ARBA00023157"/>
    </source>
</evidence>
<evidence type="ECO:0000256" key="3">
    <source>
        <dbReference type="SAM" id="Phobius"/>
    </source>
</evidence>
<keyword evidence="3" id="KW-0472">Membrane</keyword>
<keyword evidence="3" id="KW-0812">Transmembrane</keyword>
<feature type="transmembrane region" description="Helical" evidence="3">
    <location>
        <begin position="566"/>
        <end position="584"/>
    </location>
</feature>
<dbReference type="SUPFAM" id="SSF57424">
    <property type="entry name" value="LDL receptor-like module"/>
    <property type="match status" value="2"/>
</dbReference>
<feature type="disulfide bond" evidence="2">
    <location>
        <begin position="446"/>
        <end position="464"/>
    </location>
</feature>
<dbReference type="CDD" id="cd00112">
    <property type="entry name" value="LDLa"/>
    <property type="match status" value="2"/>
</dbReference>
<dbReference type="PROSITE" id="PS50068">
    <property type="entry name" value="LDLRA_2"/>
    <property type="match status" value="2"/>
</dbReference>
<dbReference type="InterPro" id="IPR042333">
    <property type="entry name" value="LRAD2/Mig-13-like"/>
</dbReference>
<accession>A0A9D4DV51</accession>
<dbReference type="Pfam" id="PF00057">
    <property type="entry name" value="Ldl_recept_a"/>
    <property type="match status" value="1"/>
</dbReference>
<proteinExistence type="predicted"/>
<dbReference type="SMART" id="SM00042">
    <property type="entry name" value="CUB"/>
    <property type="match status" value="1"/>
</dbReference>
<name>A0A9D4DV51_DREPO</name>
<keyword evidence="1 2" id="KW-1015">Disulfide bond</keyword>
<gene>
    <name evidence="6" type="ORF">DPMN_169862</name>
</gene>
<dbReference type="PROSITE" id="PS51257">
    <property type="entry name" value="PROKAR_LIPOPROTEIN"/>
    <property type="match status" value="1"/>
</dbReference>